<evidence type="ECO:0000256" key="5">
    <source>
        <dbReference type="PROSITE-ProRule" id="PRU00205"/>
    </source>
</evidence>
<name>A0A6A6HQY5_9PLEO</name>
<reference evidence="9" key="1">
    <citation type="journal article" date="2020" name="Stud. Mycol.">
        <title>101 Dothideomycetes genomes: a test case for predicting lifestyles and emergence of pathogens.</title>
        <authorList>
            <person name="Haridas S."/>
            <person name="Albert R."/>
            <person name="Binder M."/>
            <person name="Bloem J."/>
            <person name="Labutti K."/>
            <person name="Salamov A."/>
            <person name="Andreopoulos B."/>
            <person name="Baker S."/>
            <person name="Barry K."/>
            <person name="Bills G."/>
            <person name="Bluhm B."/>
            <person name="Cannon C."/>
            <person name="Castanera R."/>
            <person name="Culley D."/>
            <person name="Daum C."/>
            <person name="Ezra D."/>
            <person name="Gonzalez J."/>
            <person name="Henrissat B."/>
            <person name="Kuo A."/>
            <person name="Liang C."/>
            <person name="Lipzen A."/>
            <person name="Lutzoni F."/>
            <person name="Magnuson J."/>
            <person name="Mondo S."/>
            <person name="Nolan M."/>
            <person name="Ohm R."/>
            <person name="Pangilinan J."/>
            <person name="Park H.-J."/>
            <person name="Ramirez L."/>
            <person name="Alfaro M."/>
            <person name="Sun H."/>
            <person name="Tritt A."/>
            <person name="Yoshinaga Y."/>
            <person name="Zwiers L.-H."/>
            <person name="Turgeon B."/>
            <person name="Goodwin S."/>
            <person name="Spatafora J."/>
            <person name="Crous P."/>
            <person name="Grigoriev I."/>
        </authorList>
    </citation>
    <scope>NUCLEOTIDE SEQUENCE</scope>
    <source>
        <strain evidence="9">CBS 122368</strain>
    </source>
</reference>
<dbReference type="RefSeq" id="XP_033675559.1">
    <property type="nucleotide sequence ID" value="XM_033827347.1"/>
</dbReference>
<evidence type="ECO:0000256" key="4">
    <source>
        <dbReference type="ARBA" id="ARBA00023136"/>
    </source>
</evidence>
<organism evidence="9 10">
    <name type="scientific">Trematosphaeria pertusa</name>
    <dbReference type="NCBI Taxonomy" id="390896"/>
    <lineage>
        <taxon>Eukaryota</taxon>
        <taxon>Fungi</taxon>
        <taxon>Dikarya</taxon>
        <taxon>Ascomycota</taxon>
        <taxon>Pezizomycotina</taxon>
        <taxon>Dothideomycetes</taxon>
        <taxon>Pleosporomycetidae</taxon>
        <taxon>Pleosporales</taxon>
        <taxon>Massarineae</taxon>
        <taxon>Trematosphaeriaceae</taxon>
        <taxon>Trematosphaeria</taxon>
    </lineage>
</organism>
<dbReference type="GO" id="GO:0055088">
    <property type="term" value="P:lipid homeostasis"/>
    <property type="evidence" value="ECO:0007669"/>
    <property type="project" value="TreeGrafter"/>
</dbReference>
<feature type="domain" description="TLC" evidence="8">
    <location>
        <begin position="4"/>
        <end position="246"/>
    </location>
</feature>
<evidence type="ECO:0000256" key="3">
    <source>
        <dbReference type="ARBA" id="ARBA00022989"/>
    </source>
</evidence>
<evidence type="ECO:0000259" key="8">
    <source>
        <dbReference type="PROSITE" id="PS50922"/>
    </source>
</evidence>
<feature type="compositionally biased region" description="Basic and acidic residues" evidence="6">
    <location>
        <begin position="48"/>
        <end position="61"/>
    </location>
</feature>
<keyword evidence="3 7" id="KW-1133">Transmembrane helix</keyword>
<evidence type="ECO:0000256" key="2">
    <source>
        <dbReference type="ARBA" id="ARBA00022692"/>
    </source>
</evidence>
<dbReference type="Proteomes" id="UP000800094">
    <property type="component" value="Unassembled WGS sequence"/>
</dbReference>
<proteinExistence type="predicted"/>
<protein>
    <recommendedName>
        <fullName evidence="8">TLC domain-containing protein</fullName>
    </recommendedName>
</protein>
<keyword evidence="4 5" id="KW-0472">Membrane</keyword>
<feature type="region of interest" description="Disordered" evidence="6">
    <location>
        <begin position="40"/>
        <end position="65"/>
    </location>
</feature>
<evidence type="ECO:0000256" key="6">
    <source>
        <dbReference type="SAM" id="MobiDB-lite"/>
    </source>
</evidence>
<dbReference type="PANTHER" id="PTHR13439:SF66">
    <property type="entry name" value="BCDNA.GH12326"/>
    <property type="match status" value="1"/>
</dbReference>
<feature type="transmembrane region" description="Helical" evidence="7">
    <location>
        <begin position="175"/>
        <end position="196"/>
    </location>
</feature>
<dbReference type="GO" id="GO:0005783">
    <property type="term" value="C:endoplasmic reticulum"/>
    <property type="evidence" value="ECO:0007669"/>
    <property type="project" value="TreeGrafter"/>
</dbReference>
<evidence type="ECO:0000256" key="7">
    <source>
        <dbReference type="SAM" id="Phobius"/>
    </source>
</evidence>
<dbReference type="InterPro" id="IPR006634">
    <property type="entry name" value="TLC-dom"/>
</dbReference>
<evidence type="ECO:0000313" key="10">
    <source>
        <dbReference type="Proteomes" id="UP000800094"/>
    </source>
</evidence>
<feature type="transmembrane region" description="Helical" evidence="7">
    <location>
        <begin position="220"/>
        <end position="241"/>
    </location>
</feature>
<dbReference type="PANTHER" id="PTHR13439">
    <property type="entry name" value="CT120 PROTEIN"/>
    <property type="match status" value="1"/>
</dbReference>
<comment type="subcellular location">
    <subcellularLocation>
        <location evidence="1">Membrane</location>
        <topology evidence="1">Multi-pass membrane protein</topology>
    </subcellularLocation>
</comment>
<dbReference type="InterPro" id="IPR050846">
    <property type="entry name" value="TLCD"/>
</dbReference>
<dbReference type="EMBL" id="ML987216">
    <property type="protein sequence ID" value="KAF2240555.1"/>
    <property type="molecule type" value="Genomic_DNA"/>
</dbReference>
<feature type="transmembrane region" description="Helical" evidence="7">
    <location>
        <begin position="143"/>
        <end position="163"/>
    </location>
</feature>
<dbReference type="OrthoDB" id="10266980at2759"/>
<dbReference type="GeneID" id="54580677"/>
<dbReference type="Pfam" id="PF03798">
    <property type="entry name" value="TRAM_LAG1_CLN8"/>
    <property type="match status" value="1"/>
</dbReference>
<evidence type="ECO:0000313" key="9">
    <source>
        <dbReference type="EMBL" id="KAF2240555.1"/>
    </source>
</evidence>
<dbReference type="PROSITE" id="PS50922">
    <property type="entry name" value="TLC"/>
    <property type="match status" value="1"/>
</dbReference>
<dbReference type="GO" id="GO:0016020">
    <property type="term" value="C:membrane"/>
    <property type="evidence" value="ECO:0007669"/>
    <property type="project" value="UniProtKB-SubCell"/>
</dbReference>
<keyword evidence="10" id="KW-1185">Reference proteome</keyword>
<sequence length="247" mass="27616">MRQQADPTTVNKIVSALHATATSITAVLLLKHSSWPILEPSQAPGDAQPDKDRERPLDDSRNPLISGRNSLASTLTAWETVYLLYDTCFMVYASRKRNKLNTNAAGLRLVAKESPVILAHHILLASAFLVLQSYIVVGKEKGLWVITAFMLMNSSNPLMHLRWYIRQRTGKPSNAIDVAFLATFAGARFGLVAWILTKYGQYHGLGPVQAYRLLRKECRIGTAMLVGFNGAWWIMLALKVVNRKLKR</sequence>
<feature type="transmembrane region" description="Helical" evidence="7">
    <location>
        <begin position="116"/>
        <end position="137"/>
    </location>
</feature>
<evidence type="ECO:0000256" key="1">
    <source>
        <dbReference type="ARBA" id="ARBA00004141"/>
    </source>
</evidence>
<dbReference type="AlphaFoldDB" id="A0A6A6HQY5"/>
<gene>
    <name evidence="9" type="ORF">BU26DRAFT_512034</name>
</gene>
<accession>A0A6A6HQY5</accession>
<keyword evidence="2 5" id="KW-0812">Transmembrane</keyword>